<protein>
    <submittedName>
        <fullName evidence="2">Uncharacterized protein</fullName>
    </submittedName>
</protein>
<proteinExistence type="predicted"/>
<accession>A0A5C2RKR6</accession>
<evidence type="ECO:0000256" key="1">
    <source>
        <dbReference type="SAM" id="MobiDB-lite"/>
    </source>
</evidence>
<feature type="compositionally biased region" description="Basic residues" evidence="1">
    <location>
        <begin position="130"/>
        <end position="145"/>
    </location>
</feature>
<feature type="region of interest" description="Disordered" evidence="1">
    <location>
        <begin position="67"/>
        <end position="145"/>
    </location>
</feature>
<evidence type="ECO:0000313" key="3">
    <source>
        <dbReference type="Proteomes" id="UP000313359"/>
    </source>
</evidence>
<name>A0A5C2RKR6_9APHY</name>
<keyword evidence="3" id="KW-1185">Reference proteome</keyword>
<feature type="region of interest" description="Disordered" evidence="1">
    <location>
        <begin position="16"/>
        <end position="54"/>
    </location>
</feature>
<sequence length="145" mass="15288">MTFDASMFASLSNDVPTLVGELPSSAPDSPLTPTPELPSPSLQSLPAPQQWDDDSLDARAIEAVLAETDGEPVSAKPSSHALMKAGPSRKRRHSTAAKENVTAAPLPSPRRTRSTAKAKQELLASQTKSPPKKRARVKGGKAKKG</sequence>
<dbReference type="AlphaFoldDB" id="A0A5C2RKR6"/>
<dbReference type="Proteomes" id="UP000313359">
    <property type="component" value="Unassembled WGS sequence"/>
</dbReference>
<feature type="compositionally biased region" description="Low complexity" evidence="1">
    <location>
        <begin position="39"/>
        <end position="50"/>
    </location>
</feature>
<gene>
    <name evidence="2" type="ORF">L227DRAFT_618065</name>
</gene>
<organism evidence="2 3">
    <name type="scientific">Lentinus tigrinus ALCF2SS1-6</name>
    <dbReference type="NCBI Taxonomy" id="1328759"/>
    <lineage>
        <taxon>Eukaryota</taxon>
        <taxon>Fungi</taxon>
        <taxon>Dikarya</taxon>
        <taxon>Basidiomycota</taxon>
        <taxon>Agaricomycotina</taxon>
        <taxon>Agaricomycetes</taxon>
        <taxon>Polyporales</taxon>
        <taxon>Polyporaceae</taxon>
        <taxon>Lentinus</taxon>
    </lineage>
</organism>
<evidence type="ECO:0000313" key="2">
    <source>
        <dbReference type="EMBL" id="RPD52133.1"/>
    </source>
</evidence>
<dbReference type="EMBL" id="ML122420">
    <property type="protein sequence ID" value="RPD52133.1"/>
    <property type="molecule type" value="Genomic_DNA"/>
</dbReference>
<reference evidence="2" key="1">
    <citation type="journal article" date="2018" name="Genome Biol. Evol.">
        <title>Genomics and development of Lentinus tigrinus, a white-rot wood-decaying mushroom with dimorphic fruiting bodies.</title>
        <authorList>
            <person name="Wu B."/>
            <person name="Xu Z."/>
            <person name="Knudson A."/>
            <person name="Carlson A."/>
            <person name="Chen N."/>
            <person name="Kovaka S."/>
            <person name="LaButti K."/>
            <person name="Lipzen A."/>
            <person name="Pennachio C."/>
            <person name="Riley R."/>
            <person name="Schakwitz W."/>
            <person name="Umezawa K."/>
            <person name="Ohm R.A."/>
            <person name="Grigoriev I.V."/>
            <person name="Nagy L.G."/>
            <person name="Gibbons J."/>
            <person name="Hibbett D."/>
        </authorList>
    </citation>
    <scope>NUCLEOTIDE SEQUENCE [LARGE SCALE GENOMIC DNA]</scope>
    <source>
        <strain evidence="2">ALCF2SS1-6</strain>
    </source>
</reference>